<evidence type="ECO:0000313" key="2">
    <source>
        <dbReference type="EMBL" id="TNN76344.1"/>
    </source>
</evidence>
<evidence type="ECO:0000256" key="1">
    <source>
        <dbReference type="SAM" id="MobiDB-lite"/>
    </source>
</evidence>
<protein>
    <submittedName>
        <fullName evidence="2">Uncharacterized protein</fullName>
    </submittedName>
</protein>
<feature type="compositionally biased region" description="Basic and acidic residues" evidence="1">
    <location>
        <begin position="125"/>
        <end position="163"/>
    </location>
</feature>
<feature type="region of interest" description="Disordered" evidence="1">
    <location>
        <begin position="267"/>
        <end position="288"/>
    </location>
</feature>
<dbReference type="AlphaFoldDB" id="A0A4Z2IG05"/>
<feature type="compositionally biased region" description="Basic and acidic residues" evidence="1">
    <location>
        <begin position="8"/>
        <end position="37"/>
    </location>
</feature>
<sequence>MKYCNGGRGDDKAAENEGSERERESGDGVHADEVEVKERPQIVRGTLDDPLSPGLFMRISPLHVSFLGGGGGGGGDIGLSPQHLGLLQKLSGCITEARTQCLPCSHHRGYWGLTTHDREGREVADRHIEYKNGKIRKQTDKQKGTEEDRNAEERDGRGTETKPHKGSQKKYGEAVKAGMELSARFPAVALWRTPAREPTTCVGLLHTTTLGVVTLMWRCTEGKGSSYSRSLGHSVDRPFPSHWRQGHSGMPETNVLIGCTQRKHKVSVRPQGCDGGGRSRRTEEEHGPELLAHSQVASHRLTGLEGHSCKVPDRAVPKHPVFSHRHVESIRNTFCKPVFLPTLPKGITHNSWQHQWTMRTRKVETGWRQIDGEVFEVKTGFSSLSSPI</sequence>
<feature type="region of interest" description="Disordered" evidence="1">
    <location>
        <begin position="1"/>
        <end position="37"/>
    </location>
</feature>
<proteinExistence type="predicted"/>
<dbReference type="Proteomes" id="UP000314294">
    <property type="component" value="Unassembled WGS sequence"/>
</dbReference>
<feature type="region of interest" description="Disordered" evidence="1">
    <location>
        <begin position="125"/>
        <end position="171"/>
    </location>
</feature>
<name>A0A4Z2IG05_9TELE</name>
<comment type="caution">
    <text evidence="2">The sequence shown here is derived from an EMBL/GenBank/DDBJ whole genome shotgun (WGS) entry which is preliminary data.</text>
</comment>
<reference evidence="2 3" key="1">
    <citation type="submission" date="2019-03" db="EMBL/GenBank/DDBJ databases">
        <title>First draft genome of Liparis tanakae, snailfish: a comprehensive survey of snailfish specific genes.</title>
        <authorList>
            <person name="Kim W."/>
            <person name="Song I."/>
            <person name="Jeong J.-H."/>
            <person name="Kim D."/>
            <person name="Kim S."/>
            <person name="Ryu S."/>
            <person name="Song J.Y."/>
            <person name="Lee S.K."/>
        </authorList>
    </citation>
    <scope>NUCLEOTIDE SEQUENCE [LARGE SCALE GENOMIC DNA]</scope>
    <source>
        <tissue evidence="2">Muscle</tissue>
    </source>
</reference>
<dbReference type="EMBL" id="SRLO01000094">
    <property type="protein sequence ID" value="TNN76344.1"/>
    <property type="molecule type" value="Genomic_DNA"/>
</dbReference>
<organism evidence="2 3">
    <name type="scientific">Liparis tanakae</name>
    <name type="common">Tanaka's snailfish</name>
    <dbReference type="NCBI Taxonomy" id="230148"/>
    <lineage>
        <taxon>Eukaryota</taxon>
        <taxon>Metazoa</taxon>
        <taxon>Chordata</taxon>
        <taxon>Craniata</taxon>
        <taxon>Vertebrata</taxon>
        <taxon>Euteleostomi</taxon>
        <taxon>Actinopterygii</taxon>
        <taxon>Neopterygii</taxon>
        <taxon>Teleostei</taxon>
        <taxon>Neoteleostei</taxon>
        <taxon>Acanthomorphata</taxon>
        <taxon>Eupercaria</taxon>
        <taxon>Perciformes</taxon>
        <taxon>Cottioidei</taxon>
        <taxon>Cottales</taxon>
        <taxon>Liparidae</taxon>
        <taxon>Liparis</taxon>
    </lineage>
</organism>
<evidence type="ECO:0000313" key="3">
    <source>
        <dbReference type="Proteomes" id="UP000314294"/>
    </source>
</evidence>
<gene>
    <name evidence="2" type="ORF">EYF80_013423</name>
</gene>
<accession>A0A4Z2IG05</accession>
<keyword evidence="3" id="KW-1185">Reference proteome</keyword>